<dbReference type="GO" id="GO:0009617">
    <property type="term" value="P:response to bacterium"/>
    <property type="evidence" value="ECO:0007669"/>
    <property type="project" value="InterPro"/>
</dbReference>
<dbReference type="PANTHER" id="PTHR10994:SF62">
    <property type="entry name" value="RETICULON-LIKE PROTEIN B8"/>
    <property type="match status" value="1"/>
</dbReference>
<evidence type="ECO:0000313" key="9">
    <source>
        <dbReference type="Proteomes" id="UP001210211"/>
    </source>
</evidence>
<dbReference type="Proteomes" id="UP001210211">
    <property type="component" value="Unassembled WGS sequence"/>
</dbReference>
<evidence type="ECO:0000256" key="3">
    <source>
        <dbReference type="ARBA" id="ARBA00022824"/>
    </source>
</evidence>
<evidence type="ECO:0000256" key="1">
    <source>
        <dbReference type="ARBA" id="ARBA00004477"/>
    </source>
</evidence>
<evidence type="ECO:0000259" key="7">
    <source>
        <dbReference type="PROSITE" id="PS50845"/>
    </source>
</evidence>
<dbReference type="Pfam" id="PF02453">
    <property type="entry name" value="Reticulon"/>
    <property type="match status" value="1"/>
</dbReference>
<dbReference type="PROSITE" id="PS50845">
    <property type="entry name" value="RETICULON"/>
    <property type="match status" value="1"/>
</dbReference>
<name>A0AAD5WAW7_9POAL</name>
<dbReference type="AlphaFoldDB" id="A0AAD5WAW7"/>
<keyword evidence="2 6" id="KW-0812">Transmembrane</keyword>
<keyword evidence="4 6" id="KW-1133">Transmembrane helix</keyword>
<organism evidence="8 9">
    <name type="scientific">Rhynchospora tenuis</name>
    <dbReference type="NCBI Taxonomy" id="198213"/>
    <lineage>
        <taxon>Eukaryota</taxon>
        <taxon>Viridiplantae</taxon>
        <taxon>Streptophyta</taxon>
        <taxon>Embryophyta</taxon>
        <taxon>Tracheophyta</taxon>
        <taxon>Spermatophyta</taxon>
        <taxon>Magnoliopsida</taxon>
        <taxon>Liliopsida</taxon>
        <taxon>Poales</taxon>
        <taxon>Cyperaceae</taxon>
        <taxon>Cyperoideae</taxon>
        <taxon>Rhynchosporeae</taxon>
        <taxon>Rhynchospora</taxon>
    </lineage>
</organism>
<proteinExistence type="predicted"/>
<dbReference type="PANTHER" id="PTHR10994">
    <property type="entry name" value="RETICULON"/>
    <property type="match status" value="1"/>
</dbReference>
<feature type="transmembrane region" description="Helical" evidence="6">
    <location>
        <begin position="178"/>
        <end position="205"/>
    </location>
</feature>
<dbReference type="EMBL" id="JAMRDG010000002">
    <property type="protein sequence ID" value="KAJ3685361.1"/>
    <property type="molecule type" value="Genomic_DNA"/>
</dbReference>
<feature type="transmembrane region" description="Helical" evidence="6">
    <location>
        <begin position="106"/>
        <end position="125"/>
    </location>
</feature>
<accession>A0AAD5WAW7</accession>
<evidence type="ECO:0000313" key="8">
    <source>
        <dbReference type="EMBL" id="KAJ3685361.1"/>
    </source>
</evidence>
<gene>
    <name evidence="8" type="ORF">LUZ61_014525</name>
</gene>
<evidence type="ECO:0000256" key="5">
    <source>
        <dbReference type="ARBA" id="ARBA00023136"/>
    </source>
</evidence>
<keyword evidence="3 6" id="KW-0256">Endoplasmic reticulum</keyword>
<keyword evidence="5 6" id="KW-0472">Membrane</keyword>
<feature type="domain" description="Reticulon" evidence="7">
    <location>
        <begin position="74"/>
        <end position="260"/>
    </location>
</feature>
<dbReference type="InterPro" id="IPR045064">
    <property type="entry name" value="Reticulon-like"/>
</dbReference>
<comment type="subcellular location">
    <subcellularLocation>
        <location evidence="1 6">Endoplasmic reticulum membrane</location>
        <topology evidence="1 6">Multi-pass membrane protein</topology>
    </subcellularLocation>
</comment>
<evidence type="ECO:0000256" key="6">
    <source>
        <dbReference type="RuleBase" id="RU363132"/>
    </source>
</evidence>
<reference evidence="8 9" key="1">
    <citation type="journal article" date="2022" name="Cell">
        <title>Repeat-based holocentromeres influence genome architecture and karyotype evolution.</title>
        <authorList>
            <person name="Hofstatter P.G."/>
            <person name="Thangavel G."/>
            <person name="Lux T."/>
            <person name="Neumann P."/>
            <person name="Vondrak T."/>
            <person name="Novak P."/>
            <person name="Zhang M."/>
            <person name="Costa L."/>
            <person name="Castellani M."/>
            <person name="Scott A."/>
            <person name="Toegelov H."/>
            <person name="Fuchs J."/>
            <person name="Mata-Sucre Y."/>
            <person name="Dias Y."/>
            <person name="Vanzela A.L.L."/>
            <person name="Huettel B."/>
            <person name="Almeida C.C.S."/>
            <person name="Simkova H."/>
            <person name="Souza G."/>
            <person name="Pedrosa-Harand A."/>
            <person name="Macas J."/>
            <person name="Mayer K.F.X."/>
            <person name="Houben A."/>
            <person name="Marques A."/>
        </authorList>
    </citation>
    <scope>NUCLEOTIDE SEQUENCE [LARGE SCALE GENOMIC DNA]</scope>
    <source>
        <strain evidence="8">RhyTen1mFocal</strain>
    </source>
</reference>
<dbReference type="GO" id="GO:0005789">
    <property type="term" value="C:endoplasmic reticulum membrane"/>
    <property type="evidence" value="ECO:0007669"/>
    <property type="project" value="UniProtKB-SubCell"/>
</dbReference>
<dbReference type="InterPro" id="IPR003388">
    <property type="entry name" value="Reticulon"/>
</dbReference>
<sequence>MSFKLKGEKLERIESATENIINALIDTLSDKVPRQNSFKLFEEKNSSSNSVSAQMNKVFGRQKTIHQILGGGKSADVLLWRNKRISSSVLGGATAVWALFEWLNYHFLTLICLTLASGMLLQFIWSNAARTFNSSSDVPRVKLPDKLFMELAVSAGNQLNQFLGFIQDISCGRSLKDFLMVVFGLWAASVIGSWCNFLTVLYIGFVSAHVVPVLYERYEDQVDYSFASLVSVLQKQYSKLDDSLKKKVSKRGSFKSKKLE</sequence>
<evidence type="ECO:0000256" key="2">
    <source>
        <dbReference type="ARBA" id="ARBA00022692"/>
    </source>
</evidence>
<keyword evidence="9" id="KW-1185">Reference proteome</keyword>
<protein>
    <recommendedName>
        <fullName evidence="6">Reticulon-like protein</fullName>
    </recommendedName>
</protein>
<comment type="caution">
    <text evidence="8">The sequence shown here is derived from an EMBL/GenBank/DDBJ whole genome shotgun (WGS) entry which is preliminary data.</text>
</comment>
<evidence type="ECO:0000256" key="4">
    <source>
        <dbReference type="ARBA" id="ARBA00022989"/>
    </source>
</evidence>